<evidence type="ECO:0000256" key="2">
    <source>
        <dbReference type="SAM" id="Phobius"/>
    </source>
</evidence>
<proteinExistence type="predicted"/>
<sequence>MRRTGSTALAVAATALLIGAGPAFADGGTPTPVPASTATAPTPAPAPSEATPEPAPTATSGSDDQVRVVPRGAADTGETTTAAPSSGDGTLIGGLAAVFAAGGVGVYVLRRRRTTGA</sequence>
<protein>
    <submittedName>
        <fullName evidence="4">Tat pathway signal sequence domain protein</fullName>
    </submittedName>
</protein>
<gene>
    <name evidence="4" type="ORF">NFX46_08125</name>
</gene>
<feature type="compositionally biased region" description="Low complexity" evidence="1">
    <location>
        <begin position="72"/>
        <end position="83"/>
    </location>
</feature>
<evidence type="ECO:0000313" key="4">
    <source>
        <dbReference type="EMBL" id="USQ89471.1"/>
    </source>
</evidence>
<keyword evidence="2" id="KW-0812">Transmembrane</keyword>
<organism evidence="4 5">
    <name type="scientific">Streptomyces phaeoluteigriseus</name>
    <dbReference type="NCBI Taxonomy" id="114686"/>
    <lineage>
        <taxon>Bacteria</taxon>
        <taxon>Bacillati</taxon>
        <taxon>Actinomycetota</taxon>
        <taxon>Actinomycetes</taxon>
        <taxon>Kitasatosporales</taxon>
        <taxon>Streptomycetaceae</taxon>
        <taxon>Streptomyces</taxon>
        <taxon>Streptomyces aurantiacus group</taxon>
    </lineage>
</organism>
<keyword evidence="5" id="KW-1185">Reference proteome</keyword>
<feature type="chain" id="PRO_5047272664" evidence="3">
    <location>
        <begin position="26"/>
        <end position="117"/>
    </location>
</feature>
<accession>A0ABY4ZKG2</accession>
<keyword evidence="2" id="KW-0472">Membrane</keyword>
<evidence type="ECO:0000256" key="1">
    <source>
        <dbReference type="SAM" id="MobiDB-lite"/>
    </source>
</evidence>
<reference evidence="4" key="1">
    <citation type="submission" date="2022-06" db="EMBL/GenBank/DDBJ databases">
        <title>Complete genome sequence of soil microorganisms Streptomyces sp. Qhu-M197 isolated from Alpine meadows habitats on the Tibetan Plateau.</title>
        <authorList>
            <person name="Zhang B."/>
            <person name="Xiang X."/>
            <person name="Fan J."/>
        </authorList>
    </citation>
    <scope>NUCLEOTIDE SEQUENCE</scope>
    <source>
        <strain evidence="4">Qhu-M197</strain>
    </source>
</reference>
<name>A0ABY4ZKG2_9ACTN</name>
<dbReference type="Proteomes" id="UP001056374">
    <property type="component" value="Chromosome"/>
</dbReference>
<feature type="compositionally biased region" description="Low complexity" evidence="1">
    <location>
        <begin position="34"/>
        <end position="59"/>
    </location>
</feature>
<feature type="region of interest" description="Disordered" evidence="1">
    <location>
        <begin position="21"/>
        <end position="89"/>
    </location>
</feature>
<feature type="signal peptide" evidence="3">
    <location>
        <begin position="1"/>
        <end position="25"/>
    </location>
</feature>
<dbReference type="EMBL" id="CP099468">
    <property type="protein sequence ID" value="USQ89471.1"/>
    <property type="molecule type" value="Genomic_DNA"/>
</dbReference>
<feature type="transmembrane region" description="Helical" evidence="2">
    <location>
        <begin position="91"/>
        <end position="109"/>
    </location>
</feature>
<evidence type="ECO:0000313" key="5">
    <source>
        <dbReference type="Proteomes" id="UP001056374"/>
    </source>
</evidence>
<evidence type="ECO:0000256" key="3">
    <source>
        <dbReference type="SAM" id="SignalP"/>
    </source>
</evidence>
<keyword evidence="2" id="KW-1133">Transmembrane helix</keyword>
<keyword evidence="3" id="KW-0732">Signal</keyword>